<evidence type="ECO:0000256" key="1">
    <source>
        <dbReference type="SAM" id="MobiDB-lite"/>
    </source>
</evidence>
<evidence type="ECO:0000313" key="3">
    <source>
        <dbReference type="Proteomes" id="UP000095149"/>
    </source>
</evidence>
<reference evidence="2 3" key="1">
    <citation type="submission" date="2016-06" db="EMBL/GenBank/DDBJ databases">
        <title>Evolution of pathogenesis and genome organization in the Tremellales.</title>
        <authorList>
            <person name="Cuomo C."/>
            <person name="Litvintseva A."/>
            <person name="Heitman J."/>
            <person name="Chen Y."/>
            <person name="Sun S."/>
            <person name="Springer D."/>
            <person name="Dromer F."/>
            <person name="Young S."/>
            <person name="Zeng Q."/>
            <person name="Chapman S."/>
            <person name="Gujja S."/>
            <person name="Saif S."/>
            <person name="Birren B."/>
        </authorList>
    </citation>
    <scope>NUCLEOTIDE SEQUENCE [LARGE SCALE GENOMIC DNA]</scope>
    <source>
        <strain evidence="2 3">CBS 6273</strain>
    </source>
</reference>
<sequence>MPNSRQNEITSELFITKILLEGSSPALSCGGSRNAGEPYWSFVERRVDLPIIETRYSLRSFRGEEKDERGEKVPVPPEVEAVVNEFLSSADRISQHLRPQIPESSVAQWGDSVEKYREHTQQVHISELDLLSHVIECAYTVQEPRPFTYRVHSTVKDFLDDGGTLLGPHDRPMDQMEYEDKLERAIASAKGVDGLCAELPGTIKLAFTTNVGQPTRLERSAAFSGDGQDGEVIGPKVLDPEISVSSRVMDDCPEWVHRNKAAQVSYSQSLFKALYNAASTDVTIELGPRTSAEDFMVDTKCYEQGMFNQAAYQTAREISSLQGDGVEREDGQALDGHSVKAAWVDDPMFRVLSGRPTRDRRYHSQRSLTYQDSIEEGLETMRRELESDGAGGTARSEKSIWGTWDS</sequence>
<proteinExistence type="predicted"/>
<dbReference type="EMBL" id="MEKH01000012">
    <property type="protein sequence ID" value="ODN98980.1"/>
    <property type="molecule type" value="Genomic_DNA"/>
</dbReference>
<dbReference type="Proteomes" id="UP000095149">
    <property type="component" value="Unassembled WGS sequence"/>
</dbReference>
<comment type="caution">
    <text evidence="2">The sequence shown here is derived from an EMBL/GenBank/DDBJ whole genome shotgun (WGS) entry which is preliminary data.</text>
</comment>
<organism evidence="2 3">
    <name type="scientific">Cryptococcus amylolentus CBS 6273</name>
    <dbReference type="NCBI Taxonomy" id="1296118"/>
    <lineage>
        <taxon>Eukaryota</taxon>
        <taxon>Fungi</taxon>
        <taxon>Dikarya</taxon>
        <taxon>Basidiomycota</taxon>
        <taxon>Agaricomycotina</taxon>
        <taxon>Tremellomycetes</taxon>
        <taxon>Tremellales</taxon>
        <taxon>Cryptococcaceae</taxon>
        <taxon>Cryptococcus</taxon>
    </lineage>
</organism>
<accession>A0A1E3JDM5</accession>
<protein>
    <submittedName>
        <fullName evidence="2">Uncharacterized protein</fullName>
    </submittedName>
</protein>
<feature type="region of interest" description="Disordered" evidence="1">
    <location>
        <begin position="384"/>
        <end position="406"/>
    </location>
</feature>
<evidence type="ECO:0000313" key="2">
    <source>
        <dbReference type="EMBL" id="ODN98980.1"/>
    </source>
</evidence>
<gene>
    <name evidence="2" type="ORF">I350_07131</name>
</gene>
<dbReference type="AlphaFoldDB" id="A0A1E3JDM5"/>
<name>A0A1E3JDM5_9TREE</name>